<dbReference type="InterPro" id="IPR026891">
    <property type="entry name" value="Fn3-like"/>
</dbReference>
<evidence type="ECO:0000256" key="9">
    <source>
        <dbReference type="RuleBase" id="RU361161"/>
    </source>
</evidence>
<evidence type="ECO:0000256" key="8">
    <source>
        <dbReference type="ARBA" id="ARBA00023326"/>
    </source>
</evidence>
<keyword evidence="8 9" id="KW-0624">Polysaccharide degradation</keyword>
<evidence type="ECO:0000256" key="5">
    <source>
        <dbReference type="ARBA" id="ARBA00023180"/>
    </source>
</evidence>
<dbReference type="Pfam" id="PF14310">
    <property type="entry name" value="Fn3-like"/>
    <property type="match status" value="1"/>
</dbReference>
<dbReference type="InterPro" id="IPR002772">
    <property type="entry name" value="Glyco_hydro_3_C"/>
</dbReference>
<dbReference type="RefSeq" id="XP_028465667.1">
    <property type="nucleotide sequence ID" value="XM_028608794.1"/>
</dbReference>
<dbReference type="GO" id="GO:0008422">
    <property type="term" value="F:beta-glucosidase activity"/>
    <property type="evidence" value="ECO:0007669"/>
    <property type="project" value="UniProtKB-EC"/>
</dbReference>
<evidence type="ECO:0000256" key="3">
    <source>
        <dbReference type="ARBA" id="ARBA00005336"/>
    </source>
</evidence>
<dbReference type="InterPro" id="IPR036881">
    <property type="entry name" value="Glyco_hydro_3_C_sf"/>
</dbReference>
<dbReference type="InterPro" id="IPR001764">
    <property type="entry name" value="Glyco_hydro_3_N"/>
</dbReference>
<dbReference type="SMART" id="SM01217">
    <property type="entry name" value="Fn3_like"/>
    <property type="match status" value="1"/>
</dbReference>
<keyword evidence="12" id="KW-1185">Reference proteome</keyword>
<dbReference type="InterPro" id="IPR050288">
    <property type="entry name" value="Cellulose_deg_GH3"/>
</dbReference>
<evidence type="ECO:0000256" key="6">
    <source>
        <dbReference type="ARBA" id="ARBA00023277"/>
    </source>
</evidence>
<dbReference type="OrthoDB" id="47059at2759"/>
<comment type="catalytic activity">
    <reaction evidence="1 9">
        <text>Hydrolysis of terminal, non-reducing beta-D-glucosyl residues with release of beta-D-glucose.</text>
        <dbReference type="EC" id="3.2.1.21"/>
    </reaction>
</comment>
<dbReference type="Gene3D" id="3.20.20.300">
    <property type="entry name" value="Glycoside hydrolase, family 3, N-terminal domain"/>
    <property type="match status" value="1"/>
</dbReference>
<reference evidence="11 12" key="1">
    <citation type="journal article" date="2018" name="Mol. Ecol.">
        <title>The obligate alkalophilic soda-lake fungus Sodiomyces alkalinus has shifted to a protein diet.</title>
        <authorList>
            <person name="Grum-Grzhimaylo A.A."/>
            <person name="Falkoski D.L."/>
            <person name="van den Heuvel J."/>
            <person name="Valero-Jimenez C.A."/>
            <person name="Min B."/>
            <person name="Choi I.G."/>
            <person name="Lipzen A."/>
            <person name="Daum C.G."/>
            <person name="Aanen D.K."/>
            <person name="Tsang A."/>
            <person name="Henrissat B."/>
            <person name="Bilanenko E.N."/>
            <person name="de Vries R.P."/>
            <person name="van Kan J.A.L."/>
            <person name="Grigoriev I.V."/>
            <person name="Debets A.J.M."/>
        </authorList>
    </citation>
    <scope>NUCLEOTIDE SEQUENCE [LARGE SCALE GENOMIC DNA]</scope>
    <source>
        <strain evidence="11 12">F11</strain>
    </source>
</reference>
<dbReference type="PRINTS" id="PR00133">
    <property type="entry name" value="GLHYDRLASE3"/>
</dbReference>
<dbReference type="EMBL" id="ML119056">
    <property type="protein sequence ID" value="ROT37861.1"/>
    <property type="molecule type" value="Genomic_DNA"/>
</dbReference>
<dbReference type="Gene3D" id="2.60.40.10">
    <property type="entry name" value="Immunoglobulins"/>
    <property type="match status" value="1"/>
</dbReference>
<evidence type="ECO:0000256" key="4">
    <source>
        <dbReference type="ARBA" id="ARBA00022801"/>
    </source>
</evidence>
<dbReference type="SUPFAM" id="SSF52279">
    <property type="entry name" value="Beta-D-glucan exohydrolase, C-terminal domain"/>
    <property type="match status" value="1"/>
</dbReference>
<dbReference type="Gene3D" id="3.40.50.1700">
    <property type="entry name" value="Glycoside hydrolase family 3 C-terminal domain"/>
    <property type="match status" value="1"/>
</dbReference>
<dbReference type="InterPro" id="IPR017853">
    <property type="entry name" value="GH"/>
</dbReference>
<gene>
    <name evidence="11" type="ORF">SODALDRAFT_296184</name>
</gene>
<dbReference type="SMART" id="SM00758">
    <property type="entry name" value="PA14"/>
    <property type="match status" value="1"/>
</dbReference>
<comment type="similarity">
    <text evidence="3 9">Belongs to the glycosyl hydrolase 3 family.</text>
</comment>
<comment type="pathway">
    <text evidence="2 9">Glycan metabolism; cellulose degradation.</text>
</comment>
<dbReference type="GO" id="GO:0030245">
    <property type="term" value="P:cellulose catabolic process"/>
    <property type="evidence" value="ECO:0007669"/>
    <property type="project" value="UniProtKB-UniPathway"/>
</dbReference>
<dbReference type="GeneID" id="39577272"/>
<dbReference type="SUPFAM" id="SSF51445">
    <property type="entry name" value="(Trans)glycosidases"/>
    <property type="match status" value="1"/>
</dbReference>
<feature type="domain" description="PA14" evidence="10">
    <location>
        <begin position="401"/>
        <end position="560"/>
    </location>
</feature>
<dbReference type="Pfam" id="PF00933">
    <property type="entry name" value="Glyco_hydro_3"/>
    <property type="match status" value="1"/>
</dbReference>
<dbReference type="InterPro" id="IPR011658">
    <property type="entry name" value="PA14_dom"/>
</dbReference>
<evidence type="ECO:0000256" key="2">
    <source>
        <dbReference type="ARBA" id="ARBA00004987"/>
    </source>
</evidence>
<dbReference type="AlphaFoldDB" id="A0A3N2PTN6"/>
<dbReference type="STRING" id="1314773.A0A3N2PTN6"/>
<proteinExistence type="inferred from homology"/>
<dbReference type="PROSITE" id="PS00775">
    <property type="entry name" value="GLYCOSYL_HYDROL_F3"/>
    <property type="match status" value="1"/>
</dbReference>
<evidence type="ECO:0000256" key="7">
    <source>
        <dbReference type="ARBA" id="ARBA00023295"/>
    </source>
</evidence>
<evidence type="ECO:0000259" key="10">
    <source>
        <dbReference type="PROSITE" id="PS51820"/>
    </source>
</evidence>
<dbReference type="Pfam" id="PF07691">
    <property type="entry name" value="PA14"/>
    <property type="match status" value="1"/>
</dbReference>
<keyword evidence="7 9" id="KW-0326">Glycosidase</keyword>
<dbReference type="Pfam" id="PF01915">
    <property type="entry name" value="Glyco_hydro_3_C"/>
    <property type="match status" value="1"/>
</dbReference>
<dbReference type="InterPro" id="IPR036962">
    <property type="entry name" value="Glyco_hydro_3_N_sf"/>
</dbReference>
<dbReference type="InterPro" id="IPR019800">
    <property type="entry name" value="Glyco_hydro_3_AS"/>
</dbReference>
<protein>
    <recommendedName>
        <fullName evidence="9">beta-glucosidase</fullName>
        <ecNumber evidence="9">3.2.1.21</ecNumber>
    </recommendedName>
</protein>
<dbReference type="Proteomes" id="UP000272025">
    <property type="component" value="Unassembled WGS sequence"/>
</dbReference>
<dbReference type="PANTHER" id="PTHR42715">
    <property type="entry name" value="BETA-GLUCOSIDASE"/>
    <property type="match status" value="1"/>
</dbReference>
<dbReference type="InterPro" id="IPR013783">
    <property type="entry name" value="Ig-like_fold"/>
</dbReference>
<sequence>MSESTKDIDVEETLAALSLKDKISLLSGSGIWDTASLPDHGIPSVRCTDGPNGARGSRYFNPVPALCIPCGTGLGATWNPELIRRAGELLSRECEAKGAHIWLGPTVNIVRGPLNGRGFESFSEDPYLGGILAGEIIRGVQSRGTSAALKHFVANDQETQKMTVDVRMSERALHEVYLKPFQMAVKNGNPKILMTSYNKVNGTHVSENAPMLQDVVRKDWGFDGLIMSDWFGVYSCAESINAGVDLEMPGPSYLRSQAADQVRDGKIETETIDDRARQVLNFLNYAAKAPVSDTETSRDTPEDRELNRRLAGESVVLLKNSGGLLPLDPTTCDEVAIIGPNAKLAMACGGGSASLQPYYTSSVFQAIKDQLPEHAKVHYEPGVFGHVLLPVLTSEHVTNDAGEPGASIELFNEPASTPGRKPFDSHTLPDTTYQLMDYWHPEMKDPFYVSMRANYVAEYDGTHDFGLAVYGIAKLYINDELVIDNESSQTPGGMFFGKGTVQVRGTYEMQAGQPYTLRVEAGSAALSKVETPDSMAIPGGALRLGGCVHIEPQDGIRRAAELAKRCQHVFVVAGLNSDLEKEGKDRESMSLPPHVDDLVGAVLEANPDAVVVTQAGNPIALPWRDRAKTVLHSWYGGNEAGNAVADVVFGRVNPSGKLPVTFPARLEDGPSFLSFGADNVSIYYAEDVFVGHRWFEARKIEPAFAFGHGLSYTTFTTSDMQVSEKEATITIENTGSRAGSEVLRLYISHKGKSRFIRPVRTLGGFQKVSLEPGEKKRAALPIDKHGTSVWDEAKKAWCVEAGEYVASVAAGEGTTVLEGRFSVGEDVFWTGL</sequence>
<keyword evidence="5" id="KW-0325">Glycoprotein</keyword>
<dbReference type="Gene3D" id="2.60.120.260">
    <property type="entry name" value="Galactose-binding domain-like"/>
    <property type="match status" value="1"/>
</dbReference>
<dbReference type="PANTHER" id="PTHR42715:SF27">
    <property type="entry name" value="BETA-GLUCOSIDASE-RELATED"/>
    <property type="match status" value="1"/>
</dbReference>
<name>A0A3N2PTN6_SODAK</name>
<dbReference type="PROSITE" id="PS51820">
    <property type="entry name" value="PA14"/>
    <property type="match status" value="1"/>
</dbReference>
<dbReference type="EC" id="3.2.1.21" evidence="9"/>
<evidence type="ECO:0000313" key="12">
    <source>
        <dbReference type="Proteomes" id="UP000272025"/>
    </source>
</evidence>
<evidence type="ECO:0000313" key="11">
    <source>
        <dbReference type="EMBL" id="ROT37861.1"/>
    </source>
</evidence>
<accession>A0A3N2PTN6</accession>
<dbReference type="UniPathway" id="UPA00696"/>
<organism evidence="11 12">
    <name type="scientific">Sodiomyces alkalinus (strain CBS 110278 / VKM F-3762 / F11)</name>
    <name type="common">Alkaliphilic filamentous fungus</name>
    <dbReference type="NCBI Taxonomy" id="1314773"/>
    <lineage>
        <taxon>Eukaryota</taxon>
        <taxon>Fungi</taxon>
        <taxon>Dikarya</taxon>
        <taxon>Ascomycota</taxon>
        <taxon>Pezizomycotina</taxon>
        <taxon>Sordariomycetes</taxon>
        <taxon>Hypocreomycetidae</taxon>
        <taxon>Glomerellales</taxon>
        <taxon>Plectosphaerellaceae</taxon>
        <taxon>Sodiomyces</taxon>
    </lineage>
</organism>
<keyword evidence="4 9" id="KW-0378">Hydrolase</keyword>
<dbReference type="InterPro" id="IPR037524">
    <property type="entry name" value="PA14/GLEYA"/>
</dbReference>
<evidence type="ECO:0000256" key="1">
    <source>
        <dbReference type="ARBA" id="ARBA00000448"/>
    </source>
</evidence>
<keyword evidence="6 9" id="KW-0119">Carbohydrate metabolism</keyword>